<dbReference type="OrthoDB" id="1703411at2759"/>
<organism evidence="2 3">
    <name type="scientific">Turnera subulata</name>
    <dbReference type="NCBI Taxonomy" id="218843"/>
    <lineage>
        <taxon>Eukaryota</taxon>
        <taxon>Viridiplantae</taxon>
        <taxon>Streptophyta</taxon>
        <taxon>Embryophyta</taxon>
        <taxon>Tracheophyta</taxon>
        <taxon>Spermatophyta</taxon>
        <taxon>Magnoliopsida</taxon>
        <taxon>eudicotyledons</taxon>
        <taxon>Gunneridae</taxon>
        <taxon>Pentapetalae</taxon>
        <taxon>rosids</taxon>
        <taxon>fabids</taxon>
        <taxon>Malpighiales</taxon>
        <taxon>Passifloraceae</taxon>
        <taxon>Turnera</taxon>
    </lineage>
</organism>
<sequence>MKPKTSLSPLKIAEYRPVMPYTLNSPANWPEMDPGIWSRMPAEILEHILSFLPLKTFLNLRSTCKHFRSLVFSPSFIAKHSSSSPSTPSSFSFLLLAHPQFMHRFFLYDCNLGTWRSLALTISLLVPRDVTAAHLPCCTLLSSSNGLLCFSLPSSSSFLVCNSLAKSSRVIATPCYPFSFESLTFVSTPCGYKIFVLCCMSTSISAFVYDSKIHSWQRFDGFGPNLSDSHHQEGVYFKGLLYFTTPEPISVVSFDLESGRLGRANTDLPGEITFARLVTDGESKLYLIGGIGRNGISRAMKLWELGDRGNWMEIQTVPEMMCKKFMSVCYYNYERMYCFWHQGMICLCCYTWPEILYYKVSRRTWHWLPRCSSLPEKWSCGFRFFSFVPELYALV</sequence>
<dbReference type="SUPFAM" id="SSF81383">
    <property type="entry name" value="F-box domain"/>
    <property type="match status" value="1"/>
</dbReference>
<dbReference type="Pfam" id="PF00646">
    <property type="entry name" value="F-box"/>
    <property type="match status" value="1"/>
</dbReference>
<reference evidence="2" key="2">
    <citation type="journal article" date="2023" name="Plants (Basel)">
        <title>Annotation of the Turnera subulata (Passifloraceae) Draft Genome Reveals the S-Locus Evolved after the Divergence of Turneroideae from Passifloroideae in a Stepwise Manner.</title>
        <authorList>
            <person name="Henning P.M."/>
            <person name="Roalson E.H."/>
            <person name="Mir W."/>
            <person name="McCubbin A.G."/>
            <person name="Shore J.S."/>
        </authorList>
    </citation>
    <scope>NUCLEOTIDE SEQUENCE</scope>
    <source>
        <strain evidence="2">F60SS</strain>
    </source>
</reference>
<dbReference type="InterPro" id="IPR006527">
    <property type="entry name" value="F-box-assoc_dom_typ1"/>
</dbReference>
<keyword evidence="3" id="KW-1185">Reference proteome</keyword>
<dbReference type="PROSITE" id="PS50181">
    <property type="entry name" value="FBOX"/>
    <property type="match status" value="1"/>
</dbReference>
<reference evidence="2" key="1">
    <citation type="submission" date="2022-02" db="EMBL/GenBank/DDBJ databases">
        <authorList>
            <person name="Henning P.M."/>
            <person name="McCubbin A.G."/>
            <person name="Shore J.S."/>
        </authorList>
    </citation>
    <scope>NUCLEOTIDE SEQUENCE</scope>
    <source>
        <strain evidence="2">F60SS</strain>
        <tissue evidence="2">Leaves</tissue>
    </source>
</reference>
<dbReference type="Pfam" id="PF07734">
    <property type="entry name" value="FBA_1"/>
    <property type="match status" value="1"/>
</dbReference>
<name>A0A9Q0JN00_9ROSI</name>
<evidence type="ECO:0000259" key="1">
    <source>
        <dbReference type="PROSITE" id="PS50181"/>
    </source>
</evidence>
<proteinExistence type="predicted"/>
<accession>A0A9Q0JN00</accession>
<dbReference type="PANTHER" id="PTHR31672">
    <property type="entry name" value="BNACNNG10540D PROTEIN"/>
    <property type="match status" value="1"/>
</dbReference>
<evidence type="ECO:0000313" key="2">
    <source>
        <dbReference type="EMBL" id="KAJ4846585.1"/>
    </source>
</evidence>
<dbReference type="FunFam" id="2.120.10.80:FF:000169">
    <property type="entry name" value="F-box family protein"/>
    <property type="match status" value="1"/>
</dbReference>
<dbReference type="Gene3D" id="2.120.10.80">
    <property type="entry name" value="Kelch-type beta propeller"/>
    <property type="match status" value="1"/>
</dbReference>
<dbReference type="EMBL" id="JAKUCV010001392">
    <property type="protein sequence ID" value="KAJ4846585.1"/>
    <property type="molecule type" value="Genomic_DNA"/>
</dbReference>
<dbReference type="FunFam" id="1.20.1280.50:FF:000085">
    <property type="entry name" value="F-box domain containing protein"/>
    <property type="match status" value="1"/>
</dbReference>
<dbReference type="InterPro" id="IPR036047">
    <property type="entry name" value="F-box-like_dom_sf"/>
</dbReference>
<dbReference type="InterPro" id="IPR050796">
    <property type="entry name" value="SCF_F-box_component"/>
</dbReference>
<evidence type="ECO:0000313" key="3">
    <source>
        <dbReference type="Proteomes" id="UP001141552"/>
    </source>
</evidence>
<dbReference type="SUPFAM" id="SSF117281">
    <property type="entry name" value="Kelch motif"/>
    <property type="match status" value="1"/>
</dbReference>
<dbReference type="Gene3D" id="1.20.1280.50">
    <property type="match status" value="1"/>
</dbReference>
<comment type="caution">
    <text evidence="2">The sequence shown here is derived from an EMBL/GenBank/DDBJ whole genome shotgun (WGS) entry which is preliminary data.</text>
</comment>
<dbReference type="PANTHER" id="PTHR31672:SF12">
    <property type="entry name" value="F-BOX DOMAIN-CONTAINING PROTEIN"/>
    <property type="match status" value="1"/>
</dbReference>
<dbReference type="AlphaFoldDB" id="A0A9Q0JN00"/>
<dbReference type="InterPro" id="IPR015915">
    <property type="entry name" value="Kelch-typ_b-propeller"/>
</dbReference>
<protein>
    <recommendedName>
        <fullName evidence="1">F-box domain-containing protein</fullName>
    </recommendedName>
</protein>
<dbReference type="SMART" id="SM00256">
    <property type="entry name" value="FBOX"/>
    <property type="match status" value="1"/>
</dbReference>
<gene>
    <name evidence="2" type="ORF">Tsubulata_038819</name>
</gene>
<feature type="domain" description="F-box" evidence="1">
    <location>
        <begin position="34"/>
        <end position="80"/>
    </location>
</feature>
<dbReference type="InterPro" id="IPR001810">
    <property type="entry name" value="F-box_dom"/>
</dbReference>
<dbReference type="Proteomes" id="UP001141552">
    <property type="component" value="Unassembled WGS sequence"/>
</dbReference>